<protein>
    <submittedName>
        <fullName evidence="1">Uncharacterized protein</fullName>
    </submittedName>
</protein>
<organism evidence="1 2">
    <name type="scientific">Geomesophilobacter sediminis</name>
    <dbReference type="NCBI Taxonomy" id="2798584"/>
    <lineage>
        <taxon>Bacteria</taxon>
        <taxon>Pseudomonadati</taxon>
        <taxon>Thermodesulfobacteriota</taxon>
        <taxon>Desulfuromonadia</taxon>
        <taxon>Geobacterales</taxon>
        <taxon>Geobacteraceae</taxon>
        <taxon>Geomesophilobacter</taxon>
    </lineage>
</organism>
<evidence type="ECO:0000313" key="1">
    <source>
        <dbReference type="EMBL" id="MBJ6726379.1"/>
    </source>
</evidence>
<comment type="caution">
    <text evidence="1">The sequence shown here is derived from an EMBL/GenBank/DDBJ whole genome shotgun (WGS) entry which is preliminary data.</text>
</comment>
<proteinExistence type="predicted"/>
<keyword evidence="2" id="KW-1185">Reference proteome</keyword>
<gene>
    <name evidence="1" type="ORF">JFN93_16840</name>
</gene>
<accession>A0A8J7ISQ5</accession>
<dbReference type="EMBL" id="JAEMHM010000014">
    <property type="protein sequence ID" value="MBJ6726379.1"/>
    <property type="molecule type" value="Genomic_DNA"/>
</dbReference>
<reference evidence="1" key="1">
    <citation type="submission" date="2020-12" db="EMBL/GenBank/DDBJ databases">
        <title>Geomonas sp. Red875, isolated from river sediment.</title>
        <authorList>
            <person name="Xu Z."/>
            <person name="Zhang Z."/>
            <person name="Masuda Y."/>
            <person name="Itoh H."/>
            <person name="Senoo K."/>
        </authorList>
    </citation>
    <scope>NUCLEOTIDE SEQUENCE</scope>
    <source>
        <strain evidence="1">Red875</strain>
    </source>
</reference>
<sequence>MAHRKQMTDEPTNEERAERIDTVMQAYCLTLDGRDFEGDGDDVRDLLTDLMHFCERMEIDFDENLRVARDNYEHEREAQTGIPNNLGCPECGCILEVSRTDTLLGIDRVIFECQNCDGTFIRELTVADSPVEKAVKCVGCGNLIVRSTARIFYQSDDFAHYIGECCWDERLRD</sequence>
<dbReference type="RefSeq" id="WP_199385296.1">
    <property type="nucleotide sequence ID" value="NZ_JAEMHM010000014.1"/>
</dbReference>
<evidence type="ECO:0000313" key="2">
    <source>
        <dbReference type="Proteomes" id="UP000636888"/>
    </source>
</evidence>
<name>A0A8J7ISQ5_9BACT</name>
<dbReference type="Proteomes" id="UP000636888">
    <property type="component" value="Unassembled WGS sequence"/>
</dbReference>
<dbReference type="AlphaFoldDB" id="A0A8J7ISQ5"/>